<dbReference type="Proteomes" id="UP000789739">
    <property type="component" value="Unassembled WGS sequence"/>
</dbReference>
<organism evidence="1 2">
    <name type="scientific">Paraglomus brasilianum</name>
    <dbReference type="NCBI Taxonomy" id="144538"/>
    <lineage>
        <taxon>Eukaryota</taxon>
        <taxon>Fungi</taxon>
        <taxon>Fungi incertae sedis</taxon>
        <taxon>Mucoromycota</taxon>
        <taxon>Glomeromycotina</taxon>
        <taxon>Glomeromycetes</taxon>
        <taxon>Paraglomerales</taxon>
        <taxon>Paraglomeraceae</taxon>
        <taxon>Paraglomus</taxon>
    </lineage>
</organism>
<sequence length="39" mass="4566">MAVIYFKSQSSLGKLSMKKWMSPNELKNGTEDLIEFEER</sequence>
<name>A0A9N9G825_9GLOM</name>
<dbReference type="EMBL" id="CAJVPI010000994">
    <property type="protein sequence ID" value="CAG8587543.1"/>
    <property type="molecule type" value="Genomic_DNA"/>
</dbReference>
<dbReference type="AlphaFoldDB" id="A0A9N9G825"/>
<evidence type="ECO:0000313" key="1">
    <source>
        <dbReference type="EMBL" id="CAG8587543.1"/>
    </source>
</evidence>
<keyword evidence="2" id="KW-1185">Reference proteome</keyword>
<proteinExistence type="predicted"/>
<comment type="caution">
    <text evidence="1">The sequence shown here is derived from an EMBL/GenBank/DDBJ whole genome shotgun (WGS) entry which is preliminary data.</text>
</comment>
<gene>
    <name evidence="1" type="ORF">PBRASI_LOCUS6947</name>
</gene>
<protein>
    <submittedName>
        <fullName evidence="1">1432_t:CDS:1</fullName>
    </submittedName>
</protein>
<reference evidence="1" key="1">
    <citation type="submission" date="2021-06" db="EMBL/GenBank/DDBJ databases">
        <authorList>
            <person name="Kallberg Y."/>
            <person name="Tangrot J."/>
            <person name="Rosling A."/>
        </authorList>
    </citation>
    <scope>NUCLEOTIDE SEQUENCE</scope>
    <source>
        <strain evidence="1">BR232B</strain>
    </source>
</reference>
<evidence type="ECO:0000313" key="2">
    <source>
        <dbReference type="Proteomes" id="UP000789739"/>
    </source>
</evidence>
<accession>A0A9N9G825</accession>